<accession>A0ABW3HXN2</accession>
<organism evidence="4 5">
    <name type="scientific">Paenibacillus chungangensis</name>
    <dbReference type="NCBI Taxonomy" id="696535"/>
    <lineage>
        <taxon>Bacteria</taxon>
        <taxon>Bacillati</taxon>
        <taxon>Bacillota</taxon>
        <taxon>Bacilli</taxon>
        <taxon>Bacillales</taxon>
        <taxon>Paenibacillaceae</taxon>
        <taxon>Paenibacillus</taxon>
    </lineage>
</organism>
<keyword evidence="2" id="KW-0812">Transmembrane</keyword>
<name>A0ABW3HXN2_9BACL</name>
<keyword evidence="5" id="KW-1185">Reference proteome</keyword>
<comment type="caution">
    <text evidence="4">The sequence shown here is derived from an EMBL/GenBank/DDBJ whole genome shotgun (WGS) entry which is preliminary data.</text>
</comment>
<evidence type="ECO:0000313" key="4">
    <source>
        <dbReference type="EMBL" id="MFD0962301.1"/>
    </source>
</evidence>
<evidence type="ECO:0000256" key="1">
    <source>
        <dbReference type="SAM" id="MobiDB-lite"/>
    </source>
</evidence>
<reference evidence="5" key="1">
    <citation type="journal article" date="2019" name="Int. J. Syst. Evol. Microbiol.">
        <title>The Global Catalogue of Microorganisms (GCM) 10K type strain sequencing project: providing services to taxonomists for standard genome sequencing and annotation.</title>
        <authorList>
            <consortium name="The Broad Institute Genomics Platform"/>
            <consortium name="The Broad Institute Genome Sequencing Center for Infectious Disease"/>
            <person name="Wu L."/>
            <person name="Ma J."/>
        </authorList>
    </citation>
    <scope>NUCLEOTIDE SEQUENCE [LARGE SCALE GENOMIC DNA]</scope>
    <source>
        <strain evidence="5">CCUG 59129</strain>
    </source>
</reference>
<feature type="compositionally biased region" description="Acidic residues" evidence="1">
    <location>
        <begin position="70"/>
        <end position="81"/>
    </location>
</feature>
<evidence type="ECO:0000313" key="5">
    <source>
        <dbReference type="Proteomes" id="UP001596989"/>
    </source>
</evidence>
<dbReference type="EMBL" id="JBHTJZ010000073">
    <property type="protein sequence ID" value="MFD0962301.1"/>
    <property type="molecule type" value="Genomic_DNA"/>
</dbReference>
<feature type="transmembrane region" description="Helical" evidence="2">
    <location>
        <begin position="118"/>
        <end position="139"/>
    </location>
</feature>
<protein>
    <submittedName>
        <fullName evidence="4">Anti-sigma factor</fullName>
    </submittedName>
</protein>
<evidence type="ECO:0000256" key="2">
    <source>
        <dbReference type="SAM" id="Phobius"/>
    </source>
</evidence>
<proteinExistence type="predicted"/>
<keyword evidence="2" id="KW-1133">Transmembrane helix</keyword>
<dbReference type="Pfam" id="PF10099">
    <property type="entry name" value="RskA_C"/>
    <property type="match status" value="1"/>
</dbReference>
<feature type="region of interest" description="Disordered" evidence="1">
    <location>
        <begin position="69"/>
        <end position="92"/>
    </location>
</feature>
<gene>
    <name evidence="4" type="ORF">ACFQ2I_23445</name>
</gene>
<dbReference type="RefSeq" id="WP_377568830.1">
    <property type="nucleotide sequence ID" value="NZ_JBHTJZ010000073.1"/>
</dbReference>
<evidence type="ECO:0000259" key="3">
    <source>
        <dbReference type="Pfam" id="PF10099"/>
    </source>
</evidence>
<keyword evidence="2" id="KW-0472">Membrane</keyword>
<feature type="domain" description="Anti-sigma K factor RskA C-terminal" evidence="3">
    <location>
        <begin position="127"/>
        <end position="269"/>
    </location>
</feature>
<dbReference type="Proteomes" id="UP001596989">
    <property type="component" value="Unassembled WGS sequence"/>
</dbReference>
<sequence>MKATEGYEGERGMQPQETTIECCQGGYSESDWVDFQLGTMDGKRYLAMQAHAAGCPECLELQERWSSLLEGDENSDSDPSDEERIGVGNGSQYPANKHYRALKREVVRLGRNRRRRSWVLLGGGLTAAVICLLLAGAVMKGGEHAVSLPAPLEGSDMRVLEKDPGALEVLLARRPDPIYLRPMPGEGDRGFIWLNADNSEAFLLLDDMPSASRSDYQVWLISGEQRDSLGLLKQIGTRGYLHFNTGRLSGTHTISVSAEPIGGSRYPTSDQTVLILYNWK</sequence>
<dbReference type="InterPro" id="IPR018764">
    <property type="entry name" value="RskA_C"/>
</dbReference>